<reference evidence="1 2" key="1">
    <citation type="journal article" date="2016" name="Genome Biol. Evol.">
        <title>Comparative Genomic Analyses of the Moraxella catarrhalis Serosensitive and Seroresistant Lineages Demonstrate Their Independent Evolution.</title>
        <authorList>
            <person name="Earl J.P."/>
            <person name="de Vries S.P."/>
            <person name="Ahmed A."/>
            <person name="Powell E."/>
            <person name="Schultz M.P."/>
            <person name="Hermans P.W."/>
            <person name="Hill D.J."/>
            <person name="Zhou Z."/>
            <person name="Constantinidou C.I."/>
            <person name="Hu F.Z."/>
            <person name="Bootsma H.J."/>
            <person name="Ehrlich G.D."/>
        </authorList>
    </citation>
    <scope>NUCLEOTIDE SEQUENCE [LARGE SCALE GENOMIC DNA]</scope>
    <source>
        <strain evidence="1 2">Z7542</strain>
    </source>
</reference>
<accession>A0A198UEM4</accession>
<evidence type="ECO:0000313" key="2">
    <source>
        <dbReference type="Proteomes" id="UP000078228"/>
    </source>
</evidence>
<dbReference type="AlphaFoldDB" id="A0A198UEM4"/>
<gene>
    <name evidence="1" type="ORF">AO384_2171</name>
</gene>
<name>A0A198UEM4_MORCA</name>
<organism evidence="1 2">
    <name type="scientific">Moraxella catarrhalis</name>
    <name type="common">Branhamella catarrhalis</name>
    <dbReference type="NCBI Taxonomy" id="480"/>
    <lineage>
        <taxon>Bacteria</taxon>
        <taxon>Pseudomonadati</taxon>
        <taxon>Pseudomonadota</taxon>
        <taxon>Gammaproteobacteria</taxon>
        <taxon>Moraxellales</taxon>
        <taxon>Moraxellaceae</taxon>
        <taxon>Moraxella</taxon>
    </lineage>
</organism>
<sequence>MLIFHKKSLFYVNLATQSHDFLFEWLTSKISLILDAKMFCTKLCSLGKFGISLSMLSAEKICQ</sequence>
<protein>
    <submittedName>
        <fullName evidence="1">Uncharacterized protein</fullName>
    </submittedName>
</protein>
<dbReference type="EMBL" id="LXHC01000028">
    <property type="protein sequence ID" value="OAU94814.1"/>
    <property type="molecule type" value="Genomic_DNA"/>
</dbReference>
<comment type="caution">
    <text evidence="1">The sequence shown here is derived from an EMBL/GenBank/DDBJ whole genome shotgun (WGS) entry which is preliminary data.</text>
</comment>
<keyword evidence="2" id="KW-1185">Reference proteome</keyword>
<dbReference type="Proteomes" id="UP000078228">
    <property type="component" value="Unassembled WGS sequence"/>
</dbReference>
<proteinExistence type="predicted"/>
<evidence type="ECO:0000313" key="1">
    <source>
        <dbReference type="EMBL" id="OAU94814.1"/>
    </source>
</evidence>